<protein>
    <submittedName>
        <fullName evidence="3">JAB1/MPN/MOV34 metalloenzyme domain-containing protein</fullName>
    </submittedName>
</protein>
<evidence type="ECO:0000313" key="2">
    <source>
        <dbReference type="Proteomes" id="UP000887572"/>
    </source>
</evidence>
<sequence>MFACSLFWKSSMDQNLAFRKANLRSENFGTRPAQNGYARAQWGNIEIMALMQARVDANTLIVMAGFALPVEATETRVNAQAQAYEYMTNYSESCEPVGRLEKVVGCPLTNNTRLPVPFPIAEMKQLNTENLKQQQNQMSLSPSL</sequence>
<dbReference type="GO" id="GO:0008237">
    <property type="term" value="F:metallopeptidase activity"/>
    <property type="evidence" value="ECO:0007669"/>
    <property type="project" value="InterPro"/>
</dbReference>
<dbReference type="Proteomes" id="UP000887572">
    <property type="component" value="Unplaced"/>
</dbReference>
<accession>A0A914HS88</accession>
<dbReference type="InterPro" id="IPR000555">
    <property type="entry name" value="JAMM/MPN+_dom"/>
</dbReference>
<dbReference type="AlphaFoldDB" id="A0A914HS88"/>
<dbReference type="Pfam" id="PF01398">
    <property type="entry name" value="JAB"/>
    <property type="match status" value="1"/>
</dbReference>
<name>A0A914HS88_GLORO</name>
<keyword evidence="2" id="KW-1185">Reference proteome</keyword>
<organism evidence="2 3">
    <name type="scientific">Globodera rostochiensis</name>
    <name type="common">Golden nematode worm</name>
    <name type="synonym">Heterodera rostochiensis</name>
    <dbReference type="NCBI Taxonomy" id="31243"/>
    <lineage>
        <taxon>Eukaryota</taxon>
        <taxon>Metazoa</taxon>
        <taxon>Ecdysozoa</taxon>
        <taxon>Nematoda</taxon>
        <taxon>Chromadorea</taxon>
        <taxon>Rhabditida</taxon>
        <taxon>Tylenchina</taxon>
        <taxon>Tylenchomorpha</taxon>
        <taxon>Tylenchoidea</taxon>
        <taxon>Heteroderidae</taxon>
        <taxon>Heteroderinae</taxon>
        <taxon>Globodera</taxon>
    </lineage>
</organism>
<reference evidence="3" key="1">
    <citation type="submission" date="2022-11" db="UniProtKB">
        <authorList>
            <consortium name="WormBaseParasite"/>
        </authorList>
    </citation>
    <scope>IDENTIFICATION</scope>
</reference>
<feature type="domain" description="JAB1/MPN/MOV34 metalloenzyme" evidence="1">
    <location>
        <begin position="44"/>
        <end position="105"/>
    </location>
</feature>
<dbReference type="Gene3D" id="3.40.140.10">
    <property type="entry name" value="Cytidine Deaminase, domain 2"/>
    <property type="match status" value="1"/>
</dbReference>
<proteinExistence type="predicted"/>
<evidence type="ECO:0000313" key="3">
    <source>
        <dbReference type="WBParaSite" id="Gr19_v10_g3479.t1"/>
    </source>
</evidence>
<evidence type="ECO:0000259" key="1">
    <source>
        <dbReference type="Pfam" id="PF01398"/>
    </source>
</evidence>
<dbReference type="WBParaSite" id="Gr19_v10_g3479.t1">
    <property type="protein sequence ID" value="Gr19_v10_g3479.t1"/>
    <property type="gene ID" value="Gr19_v10_g3479"/>
</dbReference>